<dbReference type="Proteomes" id="UP000768567">
    <property type="component" value="Unassembled WGS sequence"/>
</dbReference>
<dbReference type="InterPro" id="IPR023885">
    <property type="entry name" value="4Fe4S-binding_SPASM_dom"/>
</dbReference>
<sequence>MSVNPIVHSAQRAAFSAAIDATIHAVRGKGTEKMSENACKLIDLAQPLLKNRFPDEAFDAARKLVSDPNGKWMQFAYRAINEIDPHILKMNALNLVYEGMLLGYNQVCELREKYQCNMPWILLFDPTSACNLHCKGCWAAEYGNRLNLSYEEMDRLVTEGEELGIHWYMLTGGEPMCRKSDILKLAAKHQESVFHLFTNGTLIDQEFCEEVRKVGNMAFFLSIEGSEESNDDRRGEGIYRKVLHAMDLMKENGLLFGTSICYTSANYKAVTSDEFIDMLIAHGVRFNWYFHYMPIGDGANVNLMLDKDQREYMLHRVREIRGLTGGKEIFCIDFQNDGEYIDGCIAGGRQYAHINPNGDVEPCVFIHYSNANIHDKSLLECLQQPLFKEYHKGQPFNKNHLRPCPMLENPELLGEMVKRSGAHSTDLQRPESTDDVYRRCKPYADQWTPTADRLWAEEHPEKACAACAACTKQD</sequence>
<evidence type="ECO:0000313" key="6">
    <source>
        <dbReference type="EMBL" id="MBE5036578.1"/>
    </source>
</evidence>
<name>A0ABR9R0C1_9FIRM</name>
<evidence type="ECO:0000256" key="4">
    <source>
        <dbReference type="ARBA" id="ARBA00023014"/>
    </source>
</evidence>
<keyword evidence="1" id="KW-0949">S-adenosyl-L-methionine</keyword>
<evidence type="ECO:0000259" key="5">
    <source>
        <dbReference type="PROSITE" id="PS51918"/>
    </source>
</evidence>
<dbReference type="CDD" id="cd01335">
    <property type="entry name" value="Radical_SAM"/>
    <property type="match status" value="1"/>
</dbReference>
<dbReference type="InterPro" id="IPR007197">
    <property type="entry name" value="rSAM"/>
</dbReference>
<protein>
    <submittedName>
        <fullName evidence="6">Radical SAM protein</fullName>
    </submittedName>
</protein>
<dbReference type="Gene3D" id="3.20.20.70">
    <property type="entry name" value="Aldolase class I"/>
    <property type="match status" value="1"/>
</dbReference>
<feature type="domain" description="Radical SAM core" evidence="5">
    <location>
        <begin position="116"/>
        <end position="323"/>
    </location>
</feature>
<dbReference type="Pfam" id="PF04055">
    <property type="entry name" value="Radical_SAM"/>
    <property type="match status" value="1"/>
</dbReference>
<evidence type="ECO:0000256" key="3">
    <source>
        <dbReference type="ARBA" id="ARBA00023004"/>
    </source>
</evidence>
<evidence type="ECO:0000256" key="1">
    <source>
        <dbReference type="ARBA" id="ARBA00022691"/>
    </source>
</evidence>
<keyword evidence="7" id="KW-1185">Reference proteome</keyword>
<keyword evidence="2" id="KW-0479">Metal-binding</keyword>
<keyword evidence="4" id="KW-0411">Iron-sulfur</keyword>
<dbReference type="InterPro" id="IPR058240">
    <property type="entry name" value="rSAM_sf"/>
</dbReference>
<dbReference type="CDD" id="cd21128">
    <property type="entry name" value="SPASM_rSAM"/>
    <property type="match status" value="1"/>
</dbReference>
<reference evidence="6 7" key="1">
    <citation type="submission" date="2020-10" db="EMBL/GenBank/DDBJ databases">
        <title>ChiBAC.</title>
        <authorList>
            <person name="Zenner C."/>
            <person name="Hitch T.C.A."/>
            <person name="Clavel T."/>
        </authorList>
    </citation>
    <scope>NUCLEOTIDE SEQUENCE [LARGE SCALE GENOMIC DNA]</scope>
    <source>
        <strain evidence="6 7">DSM 109015</strain>
    </source>
</reference>
<dbReference type="PANTHER" id="PTHR43524:SF1">
    <property type="entry name" value="RADICAL SAM SUPERFAMILY PROTEIN"/>
    <property type="match status" value="1"/>
</dbReference>
<dbReference type="RefSeq" id="WP_193499877.1">
    <property type="nucleotide sequence ID" value="NZ_JADCKC010000001.1"/>
</dbReference>
<dbReference type="PROSITE" id="PS51918">
    <property type="entry name" value="RADICAL_SAM"/>
    <property type="match status" value="1"/>
</dbReference>
<organism evidence="6 7">
    <name type="scientific">Gemmiger gallinarum</name>
    <dbReference type="NCBI Taxonomy" id="2779354"/>
    <lineage>
        <taxon>Bacteria</taxon>
        <taxon>Bacillati</taxon>
        <taxon>Bacillota</taxon>
        <taxon>Clostridia</taxon>
        <taxon>Eubacteriales</taxon>
        <taxon>Gemmiger</taxon>
    </lineage>
</organism>
<gene>
    <name evidence="6" type="ORF">INF35_02075</name>
</gene>
<dbReference type="EMBL" id="JADCKC010000001">
    <property type="protein sequence ID" value="MBE5036578.1"/>
    <property type="molecule type" value="Genomic_DNA"/>
</dbReference>
<dbReference type="SFLD" id="SFLDS00029">
    <property type="entry name" value="Radical_SAM"/>
    <property type="match status" value="1"/>
</dbReference>
<dbReference type="PANTHER" id="PTHR43524">
    <property type="entry name" value="RADICAL SAM SUPERFAMILY PROTEIN"/>
    <property type="match status" value="1"/>
</dbReference>
<dbReference type="SFLD" id="SFLDG01067">
    <property type="entry name" value="SPASM/twitch_domain_containing"/>
    <property type="match status" value="1"/>
</dbReference>
<dbReference type="SUPFAM" id="SSF102114">
    <property type="entry name" value="Radical SAM enzymes"/>
    <property type="match status" value="1"/>
</dbReference>
<accession>A0ABR9R0C1</accession>
<dbReference type="Pfam" id="PF13186">
    <property type="entry name" value="SPASM"/>
    <property type="match status" value="1"/>
</dbReference>
<evidence type="ECO:0000256" key="2">
    <source>
        <dbReference type="ARBA" id="ARBA00022723"/>
    </source>
</evidence>
<keyword evidence="3" id="KW-0408">Iron</keyword>
<dbReference type="InterPro" id="IPR013785">
    <property type="entry name" value="Aldolase_TIM"/>
</dbReference>
<comment type="caution">
    <text evidence="6">The sequence shown here is derived from an EMBL/GenBank/DDBJ whole genome shotgun (WGS) entry which is preliminary data.</text>
</comment>
<evidence type="ECO:0000313" key="7">
    <source>
        <dbReference type="Proteomes" id="UP000768567"/>
    </source>
</evidence>
<proteinExistence type="predicted"/>